<keyword evidence="1" id="KW-0805">Transcription regulation</keyword>
<protein>
    <submittedName>
        <fullName evidence="5">MarR family transcriptional regulator</fullName>
    </submittedName>
</protein>
<dbReference type="Proteomes" id="UP000660862">
    <property type="component" value="Unassembled WGS sequence"/>
</dbReference>
<dbReference type="PANTHER" id="PTHR33204">
    <property type="entry name" value="TRANSCRIPTIONAL REGULATOR, MARR FAMILY"/>
    <property type="match status" value="1"/>
</dbReference>
<dbReference type="PANTHER" id="PTHR33204:SF29">
    <property type="entry name" value="TRANSCRIPTIONAL REGULATOR"/>
    <property type="match status" value="1"/>
</dbReference>
<name>A0A917HVJ2_9SPHI</name>
<keyword evidence="2" id="KW-0238">DNA-binding</keyword>
<evidence type="ECO:0000259" key="4">
    <source>
        <dbReference type="PROSITE" id="PS51118"/>
    </source>
</evidence>
<proteinExistence type="predicted"/>
<feature type="domain" description="HTH hxlR-type" evidence="4">
    <location>
        <begin position="14"/>
        <end position="120"/>
    </location>
</feature>
<dbReference type="InterPro" id="IPR036390">
    <property type="entry name" value="WH_DNA-bd_sf"/>
</dbReference>
<keyword evidence="6" id="KW-1185">Reference proteome</keyword>
<dbReference type="Pfam" id="PF01638">
    <property type="entry name" value="HxlR"/>
    <property type="match status" value="1"/>
</dbReference>
<dbReference type="InterPro" id="IPR002577">
    <property type="entry name" value="HTH_HxlR"/>
</dbReference>
<accession>A0A917HVJ2</accession>
<evidence type="ECO:0000313" key="6">
    <source>
        <dbReference type="Proteomes" id="UP000660862"/>
    </source>
</evidence>
<comment type="caution">
    <text evidence="5">The sequence shown here is derived from an EMBL/GenBank/DDBJ whole genome shotgun (WGS) entry which is preliminary data.</text>
</comment>
<sequence>MKIKSRKNVSPEDCNEAMLALRDSIEIWGGKWKLMILLYLTIKANDKNCFMEMVRGIPGISGKMLSKELKDLEMNRLVKHIVHDTKPVTVEYTMTEYGKSFVPVAEQLLQWGMSHRKAIRAK</sequence>
<dbReference type="EMBL" id="BMER01000003">
    <property type="protein sequence ID" value="GGG92936.1"/>
    <property type="molecule type" value="Genomic_DNA"/>
</dbReference>
<evidence type="ECO:0000313" key="5">
    <source>
        <dbReference type="EMBL" id="GGG92936.1"/>
    </source>
</evidence>
<organism evidence="5 6">
    <name type="scientific">Parapedobacter pyrenivorans</name>
    <dbReference type="NCBI Taxonomy" id="1305674"/>
    <lineage>
        <taxon>Bacteria</taxon>
        <taxon>Pseudomonadati</taxon>
        <taxon>Bacteroidota</taxon>
        <taxon>Sphingobacteriia</taxon>
        <taxon>Sphingobacteriales</taxon>
        <taxon>Sphingobacteriaceae</taxon>
        <taxon>Parapedobacter</taxon>
    </lineage>
</organism>
<gene>
    <name evidence="5" type="ORF">GCM10007415_29670</name>
</gene>
<dbReference type="InterPro" id="IPR036388">
    <property type="entry name" value="WH-like_DNA-bd_sf"/>
</dbReference>
<dbReference type="GO" id="GO:0003677">
    <property type="term" value="F:DNA binding"/>
    <property type="evidence" value="ECO:0007669"/>
    <property type="project" value="UniProtKB-KW"/>
</dbReference>
<dbReference type="Gene3D" id="1.10.10.10">
    <property type="entry name" value="Winged helix-like DNA-binding domain superfamily/Winged helix DNA-binding domain"/>
    <property type="match status" value="1"/>
</dbReference>
<reference evidence="5" key="1">
    <citation type="journal article" date="2014" name="Int. J. Syst. Evol. Microbiol.">
        <title>Complete genome sequence of Corynebacterium casei LMG S-19264T (=DSM 44701T), isolated from a smear-ripened cheese.</title>
        <authorList>
            <consortium name="US DOE Joint Genome Institute (JGI-PGF)"/>
            <person name="Walter F."/>
            <person name="Albersmeier A."/>
            <person name="Kalinowski J."/>
            <person name="Ruckert C."/>
        </authorList>
    </citation>
    <scope>NUCLEOTIDE SEQUENCE</scope>
    <source>
        <strain evidence="5">CGMCC 1.12195</strain>
    </source>
</reference>
<evidence type="ECO:0000256" key="3">
    <source>
        <dbReference type="ARBA" id="ARBA00023163"/>
    </source>
</evidence>
<evidence type="ECO:0000256" key="2">
    <source>
        <dbReference type="ARBA" id="ARBA00023125"/>
    </source>
</evidence>
<dbReference type="AlphaFoldDB" id="A0A917HVJ2"/>
<dbReference type="RefSeq" id="WP_188506857.1">
    <property type="nucleotide sequence ID" value="NZ_BMER01000003.1"/>
</dbReference>
<keyword evidence="3" id="KW-0804">Transcription</keyword>
<dbReference type="SUPFAM" id="SSF46785">
    <property type="entry name" value="Winged helix' DNA-binding domain"/>
    <property type="match status" value="1"/>
</dbReference>
<evidence type="ECO:0000256" key="1">
    <source>
        <dbReference type="ARBA" id="ARBA00023015"/>
    </source>
</evidence>
<reference evidence="5" key="2">
    <citation type="submission" date="2020-09" db="EMBL/GenBank/DDBJ databases">
        <authorList>
            <person name="Sun Q."/>
            <person name="Zhou Y."/>
        </authorList>
    </citation>
    <scope>NUCLEOTIDE SEQUENCE</scope>
    <source>
        <strain evidence="5">CGMCC 1.12195</strain>
    </source>
</reference>
<dbReference type="PROSITE" id="PS51118">
    <property type="entry name" value="HTH_HXLR"/>
    <property type="match status" value="1"/>
</dbReference>